<sequence>MFVSKGFVIYGSYLTLSKLDNLICMVYQVLSDSVTEFLFFALLFIFCVPASGSAILKNPNMEDLDELYKFLKSNGFIDLLETCRANGVDSLATLKEIVIDNEELKILIPQLGKRIKLKTKLLEHQTVAQTYEEPIDWQLDTESTSESTQSNKILILDLNNQPQPESHDYTVVPVYSSTPSHSRLSSQEDLSSAINECVSNLNLHELLEKSTTGKAIKELYNIKKTLNSKCQSYLVEIIVQHFMNAEPFRRLSNQDFRILSQKIVSEFPNELPQVYFASPIKKRNSREKKSGIARGKLVDKYRNRLTFLREAGILSSSRRPSESNENFLQNVTSDSIDDDDENKKNIIWLRNNQVPWSDVVEKWTSTYEYRQGLLRQEDLDFKDILGLFPIIQNPLGHHLIDFDFKKKYPKQYQALYNNFEIVFSKLLQLKKKNLNQSDTLLVEIIKSENIDVESRHYLMLSLLAALLPTRTYNKKAKNTWYPTSTETVSGIVVQIKIPGDIENIIAEKRKKLEKYGLPLLPFIIIEGISYTNINNIYVSYNNILYHVVSVLKAVDVCFELIHTFNLKYPYELIHSHNWEKSERDYFPRKRLCLNSHFLMDSVSATSETAVKTPRVLWDGEGFIEIKHDSQSALLNKGQRFL</sequence>
<evidence type="ECO:0000313" key="1">
    <source>
        <dbReference type="EMBL" id="CAH0559951.1"/>
    </source>
</evidence>
<dbReference type="AlphaFoldDB" id="A0A9P0BC36"/>
<reference evidence="1" key="1">
    <citation type="submission" date="2021-12" db="EMBL/GenBank/DDBJ databases">
        <authorList>
            <person name="King R."/>
        </authorList>
    </citation>
    <scope>NUCLEOTIDE SEQUENCE</scope>
</reference>
<proteinExistence type="predicted"/>
<dbReference type="Proteomes" id="UP001154078">
    <property type="component" value="Chromosome 7"/>
</dbReference>
<protein>
    <recommendedName>
        <fullName evidence="3">SAM domain-containing protein</fullName>
    </recommendedName>
</protein>
<organism evidence="1 2">
    <name type="scientific">Brassicogethes aeneus</name>
    <name type="common">Rape pollen beetle</name>
    <name type="synonym">Meligethes aeneus</name>
    <dbReference type="NCBI Taxonomy" id="1431903"/>
    <lineage>
        <taxon>Eukaryota</taxon>
        <taxon>Metazoa</taxon>
        <taxon>Ecdysozoa</taxon>
        <taxon>Arthropoda</taxon>
        <taxon>Hexapoda</taxon>
        <taxon>Insecta</taxon>
        <taxon>Pterygota</taxon>
        <taxon>Neoptera</taxon>
        <taxon>Endopterygota</taxon>
        <taxon>Coleoptera</taxon>
        <taxon>Polyphaga</taxon>
        <taxon>Cucujiformia</taxon>
        <taxon>Nitidulidae</taxon>
        <taxon>Meligethinae</taxon>
        <taxon>Brassicogethes</taxon>
    </lineage>
</organism>
<evidence type="ECO:0000313" key="2">
    <source>
        <dbReference type="Proteomes" id="UP001154078"/>
    </source>
</evidence>
<keyword evidence="2" id="KW-1185">Reference proteome</keyword>
<gene>
    <name evidence="1" type="ORF">MELIAE_LOCUS9810</name>
</gene>
<name>A0A9P0BC36_BRAAE</name>
<dbReference type="OrthoDB" id="6773229at2759"/>
<dbReference type="PANTHER" id="PTHR31025:SF9">
    <property type="entry name" value="SI:DKEY-286J15.1"/>
    <property type="match status" value="1"/>
</dbReference>
<dbReference type="PANTHER" id="PTHR31025">
    <property type="entry name" value="SI:CH211-196P9.1-RELATED"/>
    <property type="match status" value="1"/>
</dbReference>
<accession>A0A9P0BC36</accession>
<evidence type="ECO:0008006" key="3">
    <source>
        <dbReference type="Google" id="ProtNLM"/>
    </source>
</evidence>
<dbReference type="EMBL" id="OV121138">
    <property type="protein sequence ID" value="CAH0559951.1"/>
    <property type="molecule type" value="Genomic_DNA"/>
</dbReference>